<evidence type="ECO:0000256" key="1">
    <source>
        <dbReference type="SAM" id="MobiDB-lite"/>
    </source>
</evidence>
<dbReference type="Pfam" id="PF08044">
    <property type="entry name" value="DUF1707"/>
    <property type="match status" value="1"/>
</dbReference>
<accession>A0A1G6QQV3</accession>
<organism evidence="3 4">
    <name type="scientific">Rhodococcus tukisamuensis</name>
    <dbReference type="NCBI Taxonomy" id="168276"/>
    <lineage>
        <taxon>Bacteria</taxon>
        <taxon>Bacillati</taxon>
        <taxon>Actinomycetota</taxon>
        <taxon>Actinomycetes</taxon>
        <taxon>Mycobacteriales</taxon>
        <taxon>Nocardiaceae</taxon>
        <taxon>Rhodococcus</taxon>
    </lineage>
</organism>
<evidence type="ECO:0000259" key="2">
    <source>
        <dbReference type="Pfam" id="PF08044"/>
    </source>
</evidence>
<gene>
    <name evidence="3" type="ORF">SAMN05444580_102148</name>
</gene>
<feature type="region of interest" description="Disordered" evidence="1">
    <location>
        <begin position="80"/>
        <end position="102"/>
    </location>
</feature>
<dbReference type="InterPro" id="IPR012551">
    <property type="entry name" value="DUF1707_SHOCT-like"/>
</dbReference>
<dbReference type="AlphaFoldDB" id="A0A1G6QQV3"/>
<dbReference type="RefSeq" id="WP_072843881.1">
    <property type="nucleotide sequence ID" value="NZ_FNAB01000002.1"/>
</dbReference>
<protein>
    <recommendedName>
        <fullName evidence="2">DUF1707 domain-containing protein</fullName>
    </recommendedName>
</protein>
<sequence length="203" mass="22780">MDEPDREDLLLSDDERMHALNVIGEHYAAGRLDGTEFYDRSEVVASARTLDAIRSAFRGLPGGLPLELVDGHLRKIPVSGITPATRNGDTVASRTASRSPEEELSSLRRRGDLIETLDGAIFGVTLVTFLVLQLIVGWDYAWVVWPSLVLTLSIPRMILRFGDTDEEIYEELKDSEATSRKKRLHEAANRIHELETKQDPEQI</sequence>
<evidence type="ECO:0000313" key="4">
    <source>
        <dbReference type="Proteomes" id="UP000199417"/>
    </source>
</evidence>
<name>A0A1G6QQV3_9NOCA</name>
<evidence type="ECO:0000313" key="3">
    <source>
        <dbReference type="EMBL" id="SDC94126.1"/>
    </source>
</evidence>
<reference evidence="3 4" key="1">
    <citation type="submission" date="2016-10" db="EMBL/GenBank/DDBJ databases">
        <authorList>
            <person name="de Groot N.N."/>
        </authorList>
    </citation>
    <scope>NUCLEOTIDE SEQUENCE [LARGE SCALE GENOMIC DNA]</scope>
    <source>
        <strain evidence="3 4">JCM 11308</strain>
    </source>
</reference>
<dbReference type="Proteomes" id="UP000199417">
    <property type="component" value="Unassembled WGS sequence"/>
</dbReference>
<feature type="compositionally biased region" description="Polar residues" evidence="1">
    <location>
        <begin position="82"/>
        <end position="96"/>
    </location>
</feature>
<dbReference type="STRING" id="168276.SAMN05444580_102148"/>
<keyword evidence="4" id="KW-1185">Reference proteome</keyword>
<proteinExistence type="predicted"/>
<dbReference type="EMBL" id="FNAB01000002">
    <property type="protein sequence ID" value="SDC94126.1"/>
    <property type="molecule type" value="Genomic_DNA"/>
</dbReference>
<feature type="domain" description="DUF1707" evidence="2">
    <location>
        <begin position="11"/>
        <end position="61"/>
    </location>
</feature>